<dbReference type="WBParaSite" id="JU765_v2.g19016.t2">
    <property type="protein sequence ID" value="JU765_v2.g19016.t2"/>
    <property type="gene ID" value="JU765_v2.g19016"/>
</dbReference>
<reference evidence="2" key="1">
    <citation type="submission" date="2022-11" db="UniProtKB">
        <authorList>
            <consortium name="WormBaseParasite"/>
        </authorList>
    </citation>
    <scope>IDENTIFICATION</scope>
</reference>
<protein>
    <submittedName>
        <fullName evidence="2">Phospholipid-transporting ATPase</fullName>
    </submittedName>
</protein>
<sequence length="1631" mass="184467">MVADDTPSTSSITSTFPVHRPTDLNNRAERVTTNFPVNPQQTTPGSALRGHQRRASSASTGLRVTFSPEVRENIYSPPPEVSTTLSQRRKSYSYGGPATVFDVQPVNSAALAAAAAYRQHADAAAVAVIKHSENQKIDKEKSFQPPKKLLSSSKNYNWTTRWIEKMGEIFSKYFGGNAMKKNGGSSSRRSSTIVGETDRVLKANDRAFNAQFKYADNYIKTSKYNIFTFIPKNLFEQFQRLANFYFLILMILQFIPWISSIAWYSTAIPLFIVLAFSAIKDGYDDIQRHRSDSQVNSRISYIVRDGKLEEEKWMNVKVGDVIRMENEHFIAADLLVLSSSEPHGLCYIETAELDGETNLKTRSALRETVPLGDIVRNISNFNGQITCEPPNNRLDRFEGKITIDGTSYPISNENMLLRGCRLRNTRWCYGVVIFAGKDTKLMMNSGKTKFKRTSLDRFLNILIMGIVLFLIAMCLICTILCGVWEWVTGRNFTTYLEWDKSIVPSVGDKGARQIAIIAFLMFFSYIILLNTVVPISLYVSVEILRFVHSLWINFDREMYDAKSDTSARARTTTLNEELGQVQYIFSDKTGTLTQNIMTFNKCSINGRSYGDLINERQEYIEINENTPKVDFSFNPWSEKTFKFYDRTLLDDTKKGVPEVKEFWKLLALCHTVMPEQKMAGPLEYQAQSPDEAALTSAARNFGYVFKSRTPQSITIEVNGKEEIYEVLHLLDFNNVRKRMSVIVKGRNGKLKLYCKGADTIIMEMLKNDTSPLLRDATMQHLDKFASDGLRTLCLAYKDIDEAYCTDWLARLKEASLDRYNKDERVDQLYTEIETGLTLIGATAIEDKLQEGVPETIAKLTAANIKIWVLTGDKTETAINIGYSCKLLTEDMKEVFVVDGEEENEVEVQLKDIRRRISQTTLQPEDNNLIDTSSYDSVRRYIETQYQILRQTRERQEAEIAKYIKTDINYQPSGHPRLISMNAPGNSAFYDSTTANGQNYNYNIVQFHQDQQIQDTTPAVVVGDETGYLPTAPDNVRPLQEAEDPNLPPQEGFALVINGRSLAHALKPKFERMFLEIGCMMVSVICCRVTPLQKAQVVDLVKKNKKAVTLSVGDGANDVSMIKTAHIGVGISGQEGMQAVLASDFSIAQFRYLQRLLLVHGRWSYYRMCKFLRYFFYKNFSFTLTHFWYSFFSGYSAQTVYDPLMITCYNMFFTSLPVLSMGIFDQDVNDEYSLKYPKLYIPGQYNLFFNMRIFIYSVFHGMLSSLVIFFIPYGALYNATDSSGRDMNDYSMLAFTTFTSLIVAVTGQIILDTAYWTVFTHIVIWGSLAFYAGLVLILYEAFPIKVLLNTQALMSYGVIFRALTSAQFWFTLLLVVVILVLPIMLNRFFWFDTHPSYADRLRVRHKHPEIARMEAEGFKPPRSAVTRRSRRGSLRSGYAFSHSAGFGELIAKGKLFRDIEHLKQPTSSKKSLSPIVETPPGLIGAAVTVPLTPTSGPSSRAQSSMSTTHSITVNQGDDPLPPSWPASTTIPATSKPTHPGYTAVTAPTRSTPRPKQTHFSANPPNMPPPAGTKRRPEDLNIRSSPMPLPGSNGSDNSSNGNGPRFVGKQRRHQETQDDRPSIDSIDRIVERF</sequence>
<accession>A0AC34QSR7</accession>
<proteinExistence type="predicted"/>
<organism evidence="1 2">
    <name type="scientific">Panagrolaimus sp. JU765</name>
    <dbReference type="NCBI Taxonomy" id="591449"/>
    <lineage>
        <taxon>Eukaryota</taxon>
        <taxon>Metazoa</taxon>
        <taxon>Ecdysozoa</taxon>
        <taxon>Nematoda</taxon>
        <taxon>Chromadorea</taxon>
        <taxon>Rhabditida</taxon>
        <taxon>Tylenchina</taxon>
        <taxon>Panagrolaimomorpha</taxon>
        <taxon>Panagrolaimoidea</taxon>
        <taxon>Panagrolaimidae</taxon>
        <taxon>Panagrolaimus</taxon>
    </lineage>
</organism>
<dbReference type="Proteomes" id="UP000887576">
    <property type="component" value="Unplaced"/>
</dbReference>
<evidence type="ECO:0000313" key="1">
    <source>
        <dbReference type="Proteomes" id="UP000887576"/>
    </source>
</evidence>
<name>A0AC34QSR7_9BILA</name>
<evidence type="ECO:0000313" key="2">
    <source>
        <dbReference type="WBParaSite" id="JU765_v2.g19016.t2"/>
    </source>
</evidence>